<keyword evidence="2" id="KW-1185">Reference proteome</keyword>
<protein>
    <submittedName>
        <fullName evidence="1">Uncharacterized protein</fullName>
    </submittedName>
</protein>
<name>A0A3M6U3C7_POCDA</name>
<proteinExistence type="predicted"/>
<evidence type="ECO:0000313" key="2">
    <source>
        <dbReference type="Proteomes" id="UP000275408"/>
    </source>
</evidence>
<accession>A0A3M6U3C7</accession>
<dbReference type="Proteomes" id="UP000275408">
    <property type="component" value="Unassembled WGS sequence"/>
</dbReference>
<evidence type="ECO:0000313" key="1">
    <source>
        <dbReference type="EMBL" id="RMX48185.1"/>
    </source>
</evidence>
<reference evidence="1 2" key="1">
    <citation type="journal article" date="2018" name="Sci. Rep.">
        <title>Comparative analysis of the Pocillopora damicornis genome highlights role of immune system in coral evolution.</title>
        <authorList>
            <person name="Cunning R."/>
            <person name="Bay R.A."/>
            <person name="Gillette P."/>
            <person name="Baker A.C."/>
            <person name="Traylor-Knowles N."/>
        </authorList>
    </citation>
    <scope>NUCLEOTIDE SEQUENCE [LARGE SCALE GENOMIC DNA]</scope>
    <source>
        <strain evidence="1">RSMAS</strain>
        <tissue evidence="1">Whole animal</tissue>
    </source>
</reference>
<dbReference type="EMBL" id="RCHS01002306">
    <property type="protein sequence ID" value="RMX48185.1"/>
    <property type="molecule type" value="Genomic_DNA"/>
</dbReference>
<feature type="non-terminal residue" evidence="1">
    <location>
        <position position="1"/>
    </location>
</feature>
<sequence>SGGAHFPYTMTWSLSTKSETFPRAGSLHRRISL</sequence>
<gene>
    <name evidence="1" type="ORF">pdam_00015391</name>
</gene>
<comment type="caution">
    <text evidence="1">The sequence shown here is derived from an EMBL/GenBank/DDBJ whole genome shotgun (WGS) entry which is preliminary data.</text>
</comment>
<organism evidence="1 2">
    <name type="scientific">Pocillopora damicornis</name>
    <name type="common">Cauliflower coral</name>
    <name type="synonym">Millepora damicornis</name>
    <dbReference type="NCBI Taxonomy" id="46731"/>
    <lineage>
        <taxon>Eukaryota</taxon>
        <taxon>Metazoa</taxon>
        <taxon>Cnidaria</taxon>
        <taxon>Anthozoa</taxon>
        <taxon>Hexacorallia</taxon>
        <taxon>Scleractinia</taxon>
        <taxon>Astrocoeniina</taxon>
        <taxon>Pocilloporidae</taxon>
        <taxon>Pocillopora</taxon>
    </lineage>
</organism>
<dbReference type="AlphaFoldDB" id="A0A3M6U3C7"/>